<dbReference type="Pfam" id="PF09954">
    <property type="entry name" value="DUF2188"/>
    <property type="match status" value="1"/>
</dbReference>
<dbReference type="EMBL" id="VXPY01000037">
    <property type="protein sequence ID" value="MYD89903.1"/>
    <property type="molecule type" value="Genomic_DNA"/>
</dbReference>
<evidence type="ECO:0000256" key="1">
    <source>
        <dbReference type="SAM" id="MobiDB-lite"/>
    </source>
</evidence>
<feature type="compositionally biased region" description="Basic residues" evidence="1">
    <location>
        <begin position="1"/>
        <end position="11"/>
    </location>
</feature>
<gene>
    <name evidence="2" type="ORF">F4Y08_06125</name>
</gene>
<proteinExistence type="predicted"/>
<evidence type="ECO:0000313" key="2">
    <source>
        <dbReference type="EMBL" id="MYD89903.1"/>
    </source>
</evidence>
<comment type="caution">
    <text evidence="2">The sequence shown here is derived from an EMBL/GenBank/DDBJ whole genome shotgun (WGS) entry which is preliminary data.</text>
</comment>
<accession>A0A6B1DT90</accession>
<protein>
    <submittedName>
        <fullName evidence="2">DUF2188 domain-containing protein</fullName>
    </submittedName>
</protein>
<dbReference type="AlphaFoldDB" id="A0A6B1DT90"/>
<dbReference type="InterPro" id="IPR018691">
    <property type="entry name" value="DUF2188"/>
</dbReference>
<sequence>MSQNAKAHHIVPHPSGGWSVKRAGRPNLTGHFDTKQEAVAAGRRISREQNTELVIHGLAGMYQGQVEIRGDIVSTPDTADAYCADQAVSA</sequence>
<reference evidence="2" key="1">
    <citation type="submission" date="2019-09" db="EMBL/GenBank/DDBJ databases">
        <title>Characterisation of the sponge microbiome using genome-centric metagenomics.</title>
        <authorList>
            <person name="Engelberts J.P."/>
            <person name="Robbins S.J."/>
            <person name="De Goeij J.M."/>
            <person name="Aranda M."/>
            <person name="Bell S.C."/>
            <person name="Webster N.S."/>
        </authorList>
    </citation>
    <scope>NUCLEOTIDE SEQUENCE</scope>
    <source>
        <strain evidence="2">SB0662_bin_9</strain>
    </source>
</reference>
<feature type="region of interest" description="Disordered" evidence="1">
    <location>
        <begin position="1"/>
        <end position="30"/>
    </location>
</feature>
<organism evidence="2">
    <name type="scientific">Caldilineaceae bacterium SB0662_bin_9</name>
    <dbReference type="NCBI Taxonomy" id="2605258"/>
    <lineage>
        <taxon>Bacteria</taxon>
        <taxon>Bacillati</taxon>
        <taxon>Chloroflexota</taxon>
        <taxon>Caldilineae</taxon>
        <taxon>Caldilineales</taxon>
        <taxon>Caldilineaceae</taxon>
    </lineage>
</organism>
<name>A0A6B1DT90_9CHLR</name>